<keyword evidence="3" id="KW-1185">Reference proteome</keyword>
<dbReference type="RefSeq" id="WP_131556401.1">
    <property type="nucleotide sequence ID" value="NZ_SJSN01000001.1"/>
</dbReference>
<dbReference type="EMBL" id="SJSN01000001">
    <property type="protein sequence ID" value="TCD12968.1"/>
    <property type="molecule type" value="Genomic_DNA"/>
</dbReference>
<dbReference type="InterPro" id="IPR027802">
    <property type="entry name" value="Multi-ubiquitin_dom"/>
</dbReference>
<feature type="domain" description="Multi-ubiquitin" evidence="1">
    <location>
        <begin position="20"/>
        <end position="80"/>
    </location>
</feature>
<accession>A0A4R0PAM2</accession>
<proteinExistence type="predicted"/>
<sequence length="230" mass="26389">MKDTEKGADLTTAIKSLPLIIGTKSFDWGKQYITGRQVRDLVNASEEVELFLAIKKPWEDELILDEDKVDLARPGIEKFFFKDILLLTINDKKYKWYEQYITGKQLKVLAQIPIEDALYLSIKKPWENELVENETSVDLARPGIEHFFSKEVDREVVIIVNGKPRTWNKRKISFEEVVSLAEGNANNEQKAYTVTYLKGPKQNPEGEMAKGDIVFVTDKMIFNATPTDKS</sequence>
<protein>
    <recommendedName>
        <fullName evidence="1">Multi-ubiquitin domain-containing protein</fullName>
    </recommendedName>
</protein>
<dbReference type="Pfam" id="PF14452">
    <property type="entry name" value="Multi_ubiq"/>
    <property type="match status" value="3"/>
</dbReference>
<organism evidence="2 3">
    <name type="scientific">Pedobacter frigidisoli</name>
    <dbReference type="NCBI Taxonomy" id="2530455"/>
    <lineage>
        <taxon>Bacteria</taxon>
        <taxon>Pseudomonadati</taxon>
        <taxon>Bacteroidota</taxon>
        <taxon>Sphingobacteriia</taxon>
        <taxon>Sphingobacteriales</taxon>
        <taxon>Sphingobacteriaceae</taxon>
        <taxon>Pedobacter</taxon>
    </lineage>
</organism>
<feature type="domain" description="Multi-ubiquitin" evidence="1">
    <location>
        <begin position="87"/>
        <end position="149"/>
    </location>
</feature>
<feature type="domain" description="Multi-ubiquitin" evidence="1">
    <location>
        <begin position="157"/>
        <end position="228"/>
    </location>
</feature>
<dbReference type="Proteomes" id="UP000291485">
    <property type="component" value="Unassembled WGS sequence"/>
</dbReference>
<reference evidence="2 3" key="1">
    <citation type="submission" date="2019-02" db="EMBL/GenBank/DDBJ databases">
        <title>Pedobacter sp. RP-3-11 sp. nov., isolated from Arctic soil.</title>
        <authorList>
            <person name="Dahal R.H."/>
        </authorList>
    </citation>
    <scope>NUCLEOTIDE SEQUENCE [LARGE SCALE GENOMIC DNA]</scope>
    <source>
        <strain evidence="2 3">RP-3-11</strain>
    </source>
</reference>
<name>A0A4R0PAM2_9SPHI</name>
<evidence type="ECO:0000313" key="2">
    <source>
        <dbReference type="EMBL" id="TCD12968.1"/>
    </source>
</evidence>
<gene>
    <name evidence="2" type="ORF">EZ449_02675</name>
</gene>
<evidence type="ECO:0000313" key="3">
    <source>
        <dbReference type="Proteomes" id="UP000291485"/>
    </source>
</evidence>
<comment type="caution">
    <text evidence="2">The sequence shown here is derived from an EMBL/GenBank/DDBJ whole genome shotgun (WGS) entry which is preliminary data.</text>
</comment>
<evidence type="ECO:0000259" key="1">
    <source>
        <dbReference type="Pfam" id="PF14452"/>
    </source>
</evidence>
<dbReference type="OrthoDB" id="7445930at2"/>
<dbReference type="AlphaFoldDB" id="A0A4R0PAM2"/>